<feature type="domain" description="Solute-binding protein family 3/N-terminal" evidence="3">
    <location>
        <begin position="39"/>
        <end position="287"/>
    </location>
</feature>
<keyword evidence="5" id="KW-1185">Reference proteome</keyword>
<name>A0A9Q9E311_9LACO</name>
<evidence type="ECO:0000256" key="2">
    <source>
        <dbReference type="ARBA" id="ARBA00022729"/>
    </source>
</evidence>
<accession>A0A9Q9E311</accession>
<dbReference type="GO" id="GO:0043190">
    <property type="term" value="C:ATP-binding cassette (ABC) transporter complex"/>
    <property type="evidence" value="ECO:0007669"/>
    <property type="project" value="InterPro"/>
</dbReference>
<evidence type="ECO:0000259" key="3">
    <source>
        <dbReference type="SMART" id="SM00062"/>
    </source>
</evidence>
<dbReference type="InterPro" id="IPR001638">
    <property type="entry name" value="Solute-binding_3/MltF_N"/>
</dbReference>
<dbReference type="PANTHER" id="PTHR35841:SF1">
    <property type="entry name" value="PHOSPHONATES-BINDING PERIPLASMIC PROTEIN"/>
    <property type="match status" value="1"/>
</dbReference>
<dbReference type="GO" id="GO:0055085">
    <property type="term" value="P:transmembrane transport"/>
    <property type="evidence" value="ECO:0007669"/>
    <property type="project" value="InterPro"/>
</dbReference>
<proteinExistence type="inferred from homology"/>
<dbReference type="PANTHER" id="PTHR35841">
    <property type="entry name" value="PHOSPHONATES-BINDING PERIPLASMIC PROTEIN"/>
    <property type="match status" value="1"/>
</dbReference>
<reference evidence="4" key="1">
    <citation type="submission" date="2022-05" db="EMBL/GenBank/DDBJ databases">
        <authorList>
            <person name="Oliphant S.A."/>
            <person name="Watson-Haigh N.S."/>
            <person name="Sumby K.M."/>
            <person name="Gardner J.M."/>
            <person name="Jiranek V."/>
        </authorList>
    </citation>
    <scope>NUCLEOTIDE SEQUENCE</scope>
    <source>
        <strain evidence="4">KI4_B1</strain>
    </source>
</reference>
<dbReference type="RefSeq" id="WP_252766845.1">
    <property type="nucleotide sequence ID" value="NZ_CP097119.1"/>
</dbReference>
<dbReference type="InterPro" id="IPR005770">
    <property type="entry name" value="PhnD"/>
</dbReference>
<dbReference type="NCBIfam" id="TIGR01098">
    <property type="entry name" value="3A0109s03R"/>
    <property type="match status" value="1"/>
</dbReference>
<dbReference type="SMART" id="SM00062">
    <property type="entry name" value="PBPb"/>
    <property type="match status" value="1"/>
</dbReference>
<dbReference type="Proteomes" id="UP001055911">
    <property type="component" value="Chromosome"/>
</dbReference>
<evidence type="ECO:0000313" key="4">
    <source>
        <dbReference type="EMBL" id="USS89302.1"/>
    </source>
</evidence>
<dbReference type="PROSITE" id="PS51257">
    <property type="entry name" value="PROKAR_LIPOPROTEIN"/>
    <property type="match status" value="1"/>
</dbReference>
<comment type="similarity">
    <text evidence="1">Belongs to the phosphate/phosphite/phosphonate binding protein family.</text>
</comment>
<sequence length="312" mass="34185">MKVNRLLKFGLLALVLLMVGGGLSGCKKHSNAENYQPKKLVVEFNPSSNAGKMEARAKPLEKMLEQQLHIPVKVVVSTSGSSMVEALGSKTADVAFLAPTAYALGHANYGVKAILQATRYKYGPDSTEAVTNIPTNTYLGEIVVRKNGKVKNLNDLKGKKIAIQDTTSTAGYIFPAVELEEHGINIHKNGIKTFTVKGADQGVLSVYNGNADAAFVFQGARKIAAKDDPNVMKDTSVLYKTKPIPNDTISVRRDMSPKWDKKIANAFQTIAKSKKGHKIIYEIYSHQGYVPVKDSDFNIVRTYLRKVGRLDE</sequence>
<dbReference type="EMBL" id="CP097119">
    <property type="protein sequence ID" value="USS89302.1"/>
    <property type="molecule type" value="Genomic_DNA"/>
</dbReference>
<dbReference type="Pfam" id="PF12974">
    <property type="entry name" value="Phosphonate-bd"/>
    <property type="match status" value="1"/>
</dbReference>
<dbReference type="SUPFAM" id="SSF53850">
    <property type="entry name" value="Periplasmic binding protein-like II"/>
    <property type="match status" value="1"/>
</dbReference>
<dbReference type="AlphaFoldDB" id="A0A9Q9E311"/>
<gene>
    <name evidence="4" type="ORF">M3M40_00360</name>
</gene>
<evidence type="ECO:0000256" key="1">
    <source>
        <dbReference type="ARBA" id="ARBA00007162"/>
    </source>
</evidence>
<evidence type="ECO:0000313" key="5">
    <source>
        <dbReference type="Proteomes" id="UP001055911"/>
    </source>
</evidence>
<protein>
    <submittedName>
        <fullName evidence="4">Phosphate/phosphite/phosphonate ABC transporter substrate-binding protein</fullName>
    </submittedName>
</protein>
<dbReference type="Gene3D" id="3.40.190.10">
    <property type="entry name" value="Periplasmic binding protein-like II"/>
    <property type="match status" value="2"/>
</dbReference>
<dbReference type="CDD" id="cd01071">
    <property type="entry name" value="PBP2_PhnD_like"/>
    <property type="match status" value="1"/>
</dbReference>
<organism evidence="4 5">
    <name type="scientific">Fructilactobacillus cliffordii</name>
    <dbReference type="NCBI Taxonomy" id="2940299"/>
    <lineage>
        <taxon>Bacteria</taxon>
        <taxon>Bacillati</taxon>
        <taxon>Bacillota</taxon>
        <taxon>Bacilli</taxon>
        <taxon>Lactobacillales</taxon>
        <taxon>Lactobacillaceae</taxon>
        <taxon>Fructilactobacillus</taxon>
    </lineage>
</organism>
<keyword evidence="2" id="KW-0732">Signal</keyword>